<dbReference type="Proteomes" id="UP001054902">
    <property type="component" value="Unassembled WGS sequence"/>
</dbReference>
<feature type="region of interest" description="Disordered" evidence="1">
    <location>
        <begin position="1"/>
        <end position="100"/>
    </location>
</feature>
<organism evidence="2 3">
    <name type="scientific">Chaetoceros tenuissimus</name>
    <dbReference type="NCBI Taxonomy" id="426638"/>
    <lineage>
        <taxon>Eukaryota</taxon>
        <taxon>Sar</taxon>
        <taxon>Stramenopiles</taxon>
        <taxon>Ochrophyta</taxon>
        <taxon>Bacillariophyta</taxon>
        <taxon>Coscinodiscophyceae</taxon>
        <taxon>Chaetocerotophycidae</taxon>
        <taxon>Chaetocerotales</taxon>
        <taxon>Chaetocerotaceae</taxon>
        <taxon>Chaetoceros</taxon>
    </lineage>
</organism>
<reference evidence="2 3" key="1">
    <citation type="journal article" date="2021" name="Sci. Rep.">
        <title>The genome of the diatom Chaetoceros tenuissimus carries an ancient integrated fragment of an extant virus.</title>
        <authorList>
            <person name="Hongo Y."/>
            <person name="Kimura K."/>
            <person name="Takaki Y."/>
            <person name="Yoshida Y."/>
            <person name="Baba S."/>
            <person name="Kobayashi G."/>
            <person name="Nagasaki K."/>
            <person name="Hano T."/>
            <person name="Tomaru Y."/>
        </authorList>
    </citation>
    <scope>NUCLEOTIDE SEQUENCE [LARGE SCALE GENOMIC DNA]</scope>
    <source>
        <strain evidence="2 3">NIES-3715</strain>
    </source>
</reference>
<dbReference type="SUPFAM" id="SSF48403">
    <property type="entry name" value="Ankyrin repeat"/>
    <property type="match status" value="1"/>
</dbReference>
<evidence type="ECO:0000313" key="2">
    <source>
        <dbReference type="EMBL" id="GFH58937.1"/>
    </source>
</evidence>
<keyword evidence="3" id="KW-1185">Reference proteome</keyword>
<protein>
    <submittedName>
        <fullName evidence="2">Uncharacterized protein</fullName>
    </submittedName>
</protein>
<gene>
    <name evidence="2" type="ORF">CTEN210_15413</name>
</gene>
<feature type="compositionally biased region" description="Basic and acidic residues" evidence="1">
    <location>
        <begin position="22"/>
        <end position="43"/>
    </location>
</feature>
<evidence type="ECO:0000313" key="3">
    <source>
        <dbReference type="Proteomes" id="UP001054902"/>
    </source>
</evidence>
<dbReference type="Gene3D" id="1.25.40.20">
    <property type="entry name" value="Ankyrin repeat-containing domain"/>
    <property type="match status" value="1"/>
</dbReference>
<proteinExistence type="predicted"/>
<evidence type="ECO:0000256" key="1">
    <source>
        <dbReference type="SAM" id="MobiDB-lite"/>
    </source>
</evidence>
<name>A0AAD3HCM8_9STRA</name>
<dbReference type="InterPro" id="IPR036770">
    <property type="entry name" value="Ankyrin_rpt-contain_sf"/>
</dbReference>
<accession>A0AAD3HCM8</accession>
<feature type="compositionally biased region" description="Low complexity" evidence="1">
    <location>
        <begin position="44"/>
        <end position="76"/>
    </location>
</feature>
<dbReference type="AlphaFoldDB" id="A0AAD3HCM8"/>
<feature type="region of interest" description="Disordered" evidence="1">
    <location>
        <begin position="131"/>
        <end position="175"/>
    </location>
</feature>
<feature type="compositionally biased region" description="Low complexity" evidence="1">
    <location>
        <begin position="151"/>
        <end position="171"/>
    </location>
</feature>
<sequence length="535" mass="59220">MSGAEPLDSRVSNTNASTDSTTKQKKESKLSLRKNQERRRASKEASTSSTSSSATAQKSNNSSTSLTSSSAAAQKSNTAHNATLHDSKKDSTSSISSTVTPKSDIMHSLYHSSKPKIELTAEIVTVDDSENTKVKKQSILSSSKTKGMMESSENSTSSSSKFKSANHNSSSEQIPCDSANVTNVQITSIDKAIDQMKTIVNSNNTITEQMVPTHVLLGWISTLQQHNDSPGTKLTIQKKPLNDISNTCTDELSQEQSKEISQETDEEIPQLIVRDEDEDPDPVYVPKVWTKPFEDEKEKMASAAQFPDKPVVDYHGSDEESKTKLINNFGLYDGVLQKTDLNRYTSMSYQERKDLPQKEIKFANGDEVLESSKESFAGVADDDVQTLVKLLEENGINANLSDKLDDSIQRIIIEHNLADDDKKDEYSDSESNDTLEANALAYTEKGSLSELRKLSLNTSGVQAIKNARDEKLNTCLHIAEKIGCYHTTRWLISEMGMEVNTQNLEGYTSYEISKQSGQNKRLILLLEKLSKLDKQ</sequence>
<comment type="caution">
    <text evidence="2">The sequence shown here is derived from an EMBL/GenBank/DDBJ whole genome shotgun (WGS) entry which is preliminary data.</text>
</comment>
<feature type="compositionally biased region" description="Polar residues" evidence="1">
    <location>
        <begin position="10"/>
        <end position="21"/>
    </location>
</feature>
<dbReference type="EMBL" id="BLLK01000062">
    <property type="protein sequence ID" value="GFH58937.1"/>
    <property type="molecule type" value="Genomic_DNA"/>
</dbReference>